<accession>A0A1Y3AXK6</accession>
<protein>
    <submittedName>
        <fullName evidence="1">Uncharacterized protein</fullName>
    </submittedName>
</protein>
<keyword evidence="2" id="KW-1185">Reference proteome</keyword>
<dbReference type="Proteomes" id="UP000194236">
    <property type="component" value="Unassembled WGS sequence"/>
</dbReference>
<name>A0A1Y3AXK6_EURMA</name>
<evidence type="ECO:0000313" key="2">
    <source>
        <dbReference type="Proteomes" id="UP000194236"/>
    </source>
</evidence>
<feature type="non-terminal residue" evidence="1">
    <location>
        <position position="63"/>
    </location>
</feature>
<comment type="caution">
    <text evidence="1">The sequence shown here is derived from an EMBL/GenBank/DDBJ whole genome shotgun (WGS) entry which is preliminary data.</text>
</comment>
<proteinExistence type="predicted"/>
<dbReference type="AlphaFoldDB" id="A0A1Y3AXK6"/>
<gene>
    <name evidence="1" type="ORF">BLA29_015105</name>
</gene>
<evidence type="ECO:0000313" key="1">
    <source>
        <dbReference type="EMBL" id="OTF72548.1"/>
    </source>
</evidence>
<dbReference type="EMBL" id="MUJZ01055691">
    <property type="protein sequence ID" value="OTF72548.1"/>
    <property type="molecule type" value="Genomic_DNA"/>
</dbReference>
<sequence>MEIKLKTLAENQSLPMNFNNNGMNTLYESIRFIYDWESFSGINNGLCLPSSCSDSETNDIVSK</sequence>
<organism evidence="1 2">
    <name type="scientific">Euroglyphus maynei</name>
    <name type="common">Mayne's house dust mite</name>
    <dbReference type="NCBI Taxonomy" id="6958"/>
    <lineage>
        <taxon>Eukaryota</taxon>
        <taxon>Metazoa</taxon>
        <taxon>Ecdysozoa</taxon>
        <taxon>Arthropoda</taxon>
        <taxon>Chelicerata</taxon>
        <taxon>Arachnida</taxon>
        <taxon>Acari</taxon>
        <taxon>Acariformes</taxon>
        <taxon>Sarcoptiformes</taxon>
        <taxon>Astigmata</taxon>
        <taxon>Psoroptidia</taxon>
        <taxon>Analgoidea</taxon>
        <taxon>Pyroglyphidae</taxon>
        <taxon>Pyroglyphinae</taxon>
        <taxon>Euroglyphus</taxon>
    </lineage>
</organism>
<reference evidence="1 2" key="1">
    <citation type="submission" date="2017-03" db="EMBL/GenBank/DDBJ databases">
        <title>Genome Survey of Euroglyphus maynei.</title>
        <authorList>
            <person name="Arlian L.G."/>
            <person name="Morgan M.S."/>
            <person name="Rider S.D."/>
        </authorList>
    </citation>
    <scope>NUCLEOTIDE SEQUENCE [LARGE SCALE GENOMIC DNA]</scope>
    <source>
        <strain evidence="1">Arlian Lab</strain>
        <tissue evidence="1">Whole body</tissue>
    </source>
</reference>